<protein>
    <submittedName>
        <fullName evidence="1">Predicted protein</fullName>
    </submittedName>
</protein>
<organism evidence="1">
    <name type="scientific">Hordeum vulgare subsp. vulgare</name>
    <name type="common">Domesticated barley</name>
    <dbReference type="NCBI Taxonomy" id="112509"/>
    <lineage>
        <taxon>Eukaryota</taxon>
        <taxon>Viridiplantae</taxon>
        <taxon>Streptophyta</taxon>
        <taxon>Embryophyta</taxon>
        <taxon>Tracheophyta</taxon>
        <taxon>Spermatophyta</taxon>
        <taxon>Magnoliopsida</taxon>
        <taxon>Liliopsida</taxon>
        <taxon>Poales</taxon>
        <taxon>Poaceae</taxon>
        <taxon>BOP clade</taxon>
        <taxon>Pooideae</taxon>
        <taxon>Triticodae</taxon>
        <taxon>Triticeae</taxon>
        <taxon>Hordeinae</taxon>
        <taxon>Hordeum</taxon>
    </lineage>
</organism>
<sequence>MQRATMKKHTIQVPSPRPYILLDAGEDLEQGVAVRAPLLRQVRTRATPPPWAC</sequence>
<proteinExistence type="evidence at transcript level"/>
<dbReference type="AlphaFoldDB" id="F2D2D2"/>
<evidence type="ECO:0000313" key="1">
    <source>
        <dbReference type="EMBL" id="BAJ89253.1"/>
    </source>
</evidence>
<accession>F2D2D2</accession>
<reference evidence="1" key="1">
    <citation type="journal article" date="2011" name="Plant Physiol.">
        <title>Comprehensive sequence analysis of 24,783 barley full-length cDNAs derived from 12 clone libraries.</title>
        <authorList>
            <person name="Matsumoto T."/>
            <person name="Tanaka T."/>
            <person name="Sakai H."/>
            <person name="Amano N."/>
            <person name="Kanamori H."/>
            <person name="Kurita K."/>
            <person name="Kikuta A."/>
            <person name="Kamiya K."/>
            <person name="Yamamoto M."/>
            <person name="Ikawa H."/>
            <person name="Fujii N."/>
            <person name="Hori K."/>
            <person name="Itoh T."/>
            <person name="Sato K."/>
        </authorList>
    </citation>
    <scope>NUCLEOTIDE SEQUENCE</scope>
    <source>
        <tissue evidence="1">Shoot</tissue>
    </source>
</reference>
<dbReference type="EMBL" id="AK358039">
    <property type="protein sequence ID" value="BAJ89253.1"/>
    <property type="molecule type" value="mRNA"/>
</dbReference>
<name>F2D2D2_HORVV</name>